<evidence type="ECO:0000256" key="1">
    <source>
        <dbReference type="ARBA" id="ARBA00005189"/>
    </source>
</evidence>
<dbReference type="EMBL" id="JASZYV010000001">
    <property type="protein sequence ID" value="MDM0043123.1"/>
    <property type="molecule type" value="Genomic_DNA"/>
</dbReference>
<keyword evidence="2" id="KW-0444">Lipid biosynthesis</keyword>
<name>A0ABT7N5B2_9BURK</name>
<keyword evidence="3" id="KW-0808">Transferase</keyword>
<dbReference type="GO" id="GO:0016746">
    <property type="term" value="F:acyltransferase activity"/>
    <property type="evidence" value="ECO:0007669"/>
    <property type="project" value="UniProtKB-KW"/>
</dbReference>
<evidence type="ECO:0000259" key="6">
    <source>
        <dbReference type="SMART" id="SM00563"/>
    </source>
</evidence>
<comment type="caution">
    <text evidence="7">The sequence shown here is derived from an EMBL/GenBank/DDBJ whole genome shotgun (WGS) entry which is preliminary data.</text>
</comment>
<keyword evidence="5 7" id="KW-0012">Acyltransferase</keyword>
<accession>A0ABT7N5B2</accession>
<dbReference type="PANTHER" id="PTHR10434">
    <property type="entry name" value="1-ACYL-SN-GLYCEROL-3-PHOSPHATE ACYLTRANSFERASE"/>
    <property type="match status" value="1"/>
</dbReference>
<dbReference type="Pfam" id="PF01553">
    <property type="entry name" value="Acyltransferase"/>
    <property type="match status" value="1"/>
</dbReference>
<evidence type="ECO:0000313" key="7">
    <source>
        <dbReference type="EMBL" id="MDM0043123.1"/>
    </source>
</evidence>
<dbReference type="InterPro" id="IPR002123">
    <property type="entry name" value="Plipid/glycerol_acylTrfase"/>
</dbReference>
<evidence type="ECO:0000256" key="5">
    <source>
        <dbReference type="ARBA" id="ARBA00023315"/>
    </source>
</evidence>
<sequence length="257" mass="28639">MLRPLRVIWRLLLAIGHAIRGWCIITFRFPRQTPEERAGEVERWSRRMLEIFGISLVVQGVPPARGPLLLVVNHLSWLDILVIHSARHVRFVAKSDIRGWPLIGKLATGAGTLYIERERRRDAMRVVHHMAESLQAGDLIAVFPEGTTGDGKTLLPFHANLLQAAISTCSPVQPAALRFADRATGQTSFAPRYIDDDTLASSVWRTLSAPPLAAYLCFGDVQDAQGKERRAWSQELHAQIQALRGHQPARQADDLAA</sequence>
<dbReference type="CDD" id="cd07989">
    <property type="entry name" value="LPLAT_AGPAT-like"/>
    <property type="match status" value="1"/>
</dbReference>
<protein>
    <submittedName>
        <fullName evidence="7">Lysophospholipid acyltransferase family protein</fullName>
    </submittedName>
</protein>
<organism evidence="7 8">
    <name type="scientific">Variovorax dokdonensis</name>
    <dbReference type="NCBI Taxonomy" id="344883"/>
    <lineage>
        <taxon>Bacteria</taxon>
        <taxon>Pseudomonadati</taxon>
        <taxon>Pseudomonadota</taxon>
        <taxon>Betaproteobacteria</taxon>
        <taxon>Burkholderiales</taxon>
        <taxon>Comamonadaceae</taxon>
        <taxon>Variovorax</taxon>
    </lineage>
</organism>
<dbReference type="Proteomes" id="UP001174908">
    <property type="component" value="Unassembled WGS sequence"/>
</dbReference>
<evidence type="ECO:0000256" key="4">
    <source>
        <dbReference type="ARBA" id="ARBA00023098"/>
    </source>
</evidence>
<keyword evidence="4" id="KW-0443">Lipid metabolism</keyword>
<dbReference type="RefSeq" id="WP_286658246.1">
    <property type="nucleotide sequence ID" value="NZ_JASZYV010000001.1"/>
</dbReference>
<comment type="pathway">
    <text evidence="1">Lipid metabolism.</text>
</comment>
<dbReference type="PANTHER" id="PTHR10434:SF64">
    <property type="entry name" value="1-ACYL-SN-GLYCEROL-3-PHOSPHATE ACYLTRANSFERASE-RELATED"/>
    <property type="match status" value="1"/>
</dbReference>
<feature type="domain" description="Phospholipid/glycerol acyltransferase" evidence="6">
    <location>
        <begin position="68"/>
        <end position="180"/>
    </location>
</feature>
<dbReference type="SUPFAM" id="SSF69593">
    <property type="entry name" value="Glycerol-3-phosphate (1)-acyltransferase"/>
    <property type="match status" value="1"/>
</dbReference>
<gene>
    <name evidence="7" type="ORF">QTH91_01385</name>
</gene>
<proteinExistence type="predicted"/>
<evidence type="ECO:0000256" key="2">
    <source>
        <dbReference type="ARBA" id="ARBA00022516"/>
    </source>
</evidence>
<evidence type="ECO:0000313" key="8">
    <source>
        <dbReference type="Proteomes" id="UP001174908"/>
    </source>
</evidence>
<dbReference type="SMART" id="SM00563">
    <property type="entry name" value="PlsC"/>
    <property type="match status" value="1"/>
</dbReference>
<reference evidence="7" key="1">
    <citation type="submission" date="2023-06" db="EMBL/GenBank/DDBJ databases">
        <authorList>
            <person name="Jiang Y."/>
            <person name="Liu Q."/>
        </authorList>
    </citation>
    <scope>NUCLEOTIDE SEQUENCE</scope>
    <source>
        <strain evidence="7">CGMCC 1.12089</strain>
    </source>
</reference>
<keyword evidence="8" id="KW-1185">Reference proteome</keyword>
<evidence type="ECO:0000256" key="3">
    <source>
        <dbReference type="ARBA" id="ARBA00022679"/>
    </source>
</evidence>